<dbReference type="InterPro" id="IPR013083">
    <property type="entry name" value="Znf_RING/FYVE/PHD"/>
</dbReference>
<evidence type="ECO:0000256" key="1">
    <source>
        <dbReference type="ARBA" id="ARBA00008518"/>
    </source>
</evidence>
<dbReference type="PROSITE" id="PS51125">
    <property type="entry name" value="NHL"/>
    <property type="match status" value="2"/>
</dbReference>
<dbReference type="SMART" id="SM00336">
    <property type="entry name" value="BBOX"/>
    <property type="match status" value="2"/>
</dbReference>
<dbReference type="Gene3D" id="2.120.10.30">
    <property type="entry name" value="TolB, C-terminal domain"/>
    <property type="match status" value="2"/>
</dbReference>
<keyword evidence="6" id="KW-0862">Zinc</keyword>
<dbReference type="InterPro" id="IPR000315">
    <property type="entry name" value="Znf_B-box"/>
</dbReference>
<dbReference type="SMART" id="SM00184">
    <property type="entry name" value="RING"/>
    <property type="match status" value="1"/>
</dbReference>
<evidence type="ECO:0000256" key="2">
    <source>
        <dbReference type="ARBA" id="ARBA00022553"/>
    </source>
</evidence>
<evidence type="ECO:0000256" key="10">
    <source>
        <dbReference type="SAM" id="Coils"/>
    </source>
</evidence>
<dbReference type="SUPFAM" id="SSF57845">
    <property type="entry name" value="B-box zinc-binding domain"/>
    <property type="match status" value="1"/>
</dbReference>
<evidence type="ECO:0000256" key="7">
    <source>
        <dbReference type="PROSITE-ProRule" id="PRU00024"/>
    </source>
</evidence>
<dbReference type="InterPro" id="IPR017907">
    <property type="entry name" value="Znf_RING_CS"/>
</dbReference>
<keyword evidence="3" id="KW-0479">Metal-binding</keyword>
<dbReference type="GO" id="GO:0061630">
    <property type="term" value="F:ubiquitin protein ligase activity"/>
    <property type="evidence" value="ECO:0007669"/>
    <property type="project" value="TreeGrafter"/>
</dbReference>
<accession>A0A913XZV6</accession>
<keyword evidence="5 7" id="KW-0863">Zinc-finger</keyword>
<dbReference type="InterPro" id="IPR001841">
    <property type="entry name" value="Znf_RING"/>
</dbReference>
<dbReference type="SMART" id="SM00557">
    <property type="entry name" value="IG_FLMN"/>
    <property type="match status" value="1"/>
</dbReference>
<evidence type="ECO:0000256" key="4">
    <source>
        <dbReference type="ARBA" id="ARBA00022737"/>
    </source>
</evidence>
<dbReference type="AlphaFoldDB" id="A0A913XZV6"/>
<organism evidence="13 14">
    <name type="scientific">Exaiptasia diaphana</name>
    <name type="common">Tropical sea anemone</name>
    <name type="synonym">Aiptasia pulchella</name>
    <dbReference type="NCBI Taxonomy" id="2652724"/>
    <lineage>
        <taxon>Eukaryota</taxon>
        <taxon>Metazoa</taxon>
        <taxon>Cnidaria</taxon>
        <taxon>Anthozoa</taxon>
        <taxon>Hexacorallia</taxon>
        <taxon>Actiniaria</taxon>
        <taxon>Aiptasiidae</taxon>
        <taxon>Exaiptasia</taxon>
    </lineage>
</organism>
<dbReference type="SUPFAM" id="SSF81296">
    <property type="entry name" value="E set domains"/>
    <property type="match status" value="1"/>
</dbReference>
<sequence>MAASSSFTEDLKAQLTCAICNDIFTDPRTLPCLHTFCFNCIKGWNEACQIERKRLRCPTCRAVVKIEGDDISKLPSSFTYNSLLQLFNVMKTKTDEHSQQQLPECVGCSKRSVLVGFCPQCEGIICNECIDQHKTVKPLIKTHQATLWSEFKTQNVNSYINNQTICKEKYHQKCRLDYYCITCKKCICQKCGTTAHSSHDKVSIEEAAEDAKNLIRKEKDRLNELLLGYKKELKLSNENMTRIQSEVDTAKAKVRNDTQALMKILQDRQNALIATLDGLLAEQTTANEDEKKDINANIQQVTELKHQCKTTEEKNLEKFILESYESLLDVCKATAQNKSILSTKPVEQNTSIHFIPNTEAAPMMQKFKLGEVVESVTDASRCSMESVSNVRCGFINEFVIVTRNSQGDICHTNKDILDVQIQEVDGNNVQKELTETETGRFLVTYKAEKPSPYKVLVSIGGKRIKNSPKNIETIDAKAEFQPSKIIDVKQRMSNPITLDVSDSGDIALVNNDFNNDFRVVLFNADGEYLRDIGGAGSGEGQLSHPFGVIFNKDKLVITDNPGSYGCIRVFDIDGTYKRTLCKLSSGMILKRMCAANQTIACLCYDQNITETFIKVFDKDSYDHLHDIKLDDPANRRMHPFSLVYDNNKYFVSFFKRSTVRVFDEKGSLLYTFGMEGNKEGQFNDVRGLAVFGKEMLFVCDLNNHRVQVFSQEGQFITSFGSYGSGLGQMNRPYDVAVTPDGRVFVLERWAQRVQVWR</sequence>
<dbReference type="Gene3D" id="2.60.40.10">
    <property type="entry name" value="Immunoglobulins"/>
    <property type="match status" value="1"/>
</dbReference>
<feature type="repeat" description="NHL" evidence="9">
    <location>
        <begin position="669"/>
        <end position="712"/>
    </location>
</feature>
<evidence type="ECO:0000256" key="8">
    <source>
        <dbReference type="PROSITE-ProRule" id="PRU00087"/>
    </source>
</evidence>
<evidence type="ECO:0000256" key="3">
    <source>
        <dbReference type="ARBA" id="ARBA00022723"/>
    </source>
</evidence>
<feature type="repeat" description="Filamin" evidence="8">
    <location>
        <begin position="374"/>
        <end position="473"/>
    </location>
</feature>
<keyword evidence="10" id="KW-0175">Coiled coil</keyword>
<comment type="similarity">
    <text evidence="1">Belongs to the TRIM/RBCC family.</text>
</comment>
<dbReference type="CDD" id="cd05819">
    <property type="entry name" value="NHL"/>
    <property type="match status" value="1"/>
</dbReference>
<dbReference type="Pfam" id="PF00643">
    <property type="entry name" value="zf-B_box"/>
    <property type="match status" value="1"/>
</dbReference>
<feature type="domain" description="RING-type" evidence="11">
    <location>
        <begin position="17"/>
        <end position="61"/>
    </location>
</feature>
<evidence type="ECO:0000256" key="6">
    <source>
        <dbReference type="ARBA" id="ARBA00022833"/>
    </source>
</evidence>
<dbReference type="PANTHER" id="PTHR25462">
    <property type="entry name" value="BONUS, ISOFORM C-RELATED"/>
    <property type="match status" value="1"/>
</dbReference>
<dbReference type="InterPro" id="IPR047153">
    <property type="entry name" value="TRIM45/56/19-like"/>
</dbReference>
<dbReference type="PROSITE" id="PS50194">
    <property type="entry name" value="FILAMIN_REPEAT"/>
    <property type="match status" value="1"/>
</dbReference>
<dbReference type="PROSITE" id="PS50119">
    <property type="entry name" value="ZF_BBOX"/>
    <property type="match status" value="1"/>
</dbReference>
<feature type="domain" description="B box-type" evidence="12">
    <location>
        <begin position="161"/>
        <end position="204"/>
    </location>
</feature>
<dbReference type="OrthoDB" id="5946204at2759"/>
<dbReference type="InterPro" id="IPR027370">
    <property type="entry name" value="Znf-RING_euk"/>
</dbReference>
<feature type="coiled-coil region" evidence="10">
    <location>
        <begin position="201"/>
        <end position="253"/>
    </location>
</feature>
<feature type="repeat" description="NHL" evidence="9">
    <location>
        <begin position="716"/>
        <end position="757"/>
    </location>
</feature>
<name>A0A913XZV6_EXADI</name>
<evidence type="ECO:0000313" key="13">
    <source>
        <dbReference type="EnsemblMetazoa" id="XP_020912396.2"/>
    </source>
</evidence>
<dbReference type="Proteomes" id="UP000887567">
    <property type="component" value="Unplaced"/>
</dbReference>
<dbReference type="InterPro" id="IPR017868">
    <property type="entry name" value="Filamin/ABP280_repeat-like"/>
</dbReference>
<dbReference type="PROSITE" id="PS50089">
    <property type="entry name" value="ZF_RING_2"/>
    <property type="match status" value="1"/>
</dbReference>
<reference evidence="13" key="1">
    <citation type="submission" date="2022-11" db="UniProtKB">
        <authorList>
            <consortium name="EnsemblMetazoa"/>
        </authorList>
    </citation>
    <scope>IDENTIFICATION</scope>
</reference>
<keyword evidence="4" id="KW-0677">Repeat</keyword>
<proteinExistence type="inferred from homology"/>
<dbReference type="InterPro" id="IPR013783">
    <property type="entry name" value="Ig-like_fold"/>
</dbReference>
<keyword evidence="14" id="KW-1185">Reference proteome</keyword>
<dbReference type="GeneID" id="110250137"/>
<evidence type="ECO:0000313" key="14">
    <source>
        <dbReference type="Proteomes" id="UP000887567"/>
    </source>
</evidence>
<dbReference type="SUPFAM" id="SSF57850">
    <property type="entry name" value="RING/U-box"/>
    <property type="match status" value="1"/>
</dbReference>
<evidence type="ECO:0000256" key="5">
    <source>
        <dbReference type="ARBA" id="ARBA00022771"/>
    </source>
</evidence>
<dbReference type="RefSeq" id="XP_020912396.2">
    <property type="nucleotide sequence ID" value="XM_021056737.2"/>
</dbReference>
<dbReference type="PROSITE" id="PS00518">
    <property type="entry name" value="ZF_RING_1"/>
    <property type="match status" value="1"/>
</dbReference>
<dbReference type="InterPro" id="IPR011042">
    <property type="entry name" value="6-blade_b-propeller_TolB-like"/>
</dbReference>
<dbReference type="Pfam" id="PF00630">
    <property type="entry name" value="Filamin"/>
    <property type="match status" value="1"/>
</dbReference>
<dbReference type="Pfam" id="PF13445">
    <property type="entry name" value="zf-RING_UBOX"/>
    <property type="match status" value="1"/>
</dbReference>
<dbReference type="InterPro" id="IPR014756">
    <property type="entry name" value="Ig_E-set"/>
</dbReference>
<evidence type="ECO:0000256" key="9">
    <source>
        <dbReference type="PROSITE-ProRule" id="PRU00504"/>
    </source>
</evidence>
<dbReference type="InterPro" id="IPR001298">
    <property type="entry name" value="Filamin/ABP280_rpt"/>
</dbReference>
<dbReference type="InterPro" id="IPR001258">
    <property type="entry name" value="NHL_repeat"/>
</dbReference>
<protein>
    <submittedName>
        <fullName evidence="13">Uncharacterized protein</fullName>
    </submittedName>
</protein>
<dbReference type="EnsemblMetazoa" id="XM_021056737.2">
    <property type="protein sequence ID" value="XP_020912396.2"/>
    <property type="gene ID" value="LOC110250137"/>
</dbReference>
<dbReference type="GO" id="GO:0008270">
    <property type="term" value="F:zinc ion binding"/>
    <property type="evidence" value="ECO:0007669"/>
    <property type="project" value="UniProtKB-KW"/>
</dbReference>
<keyword evidence="2" id="KW-0597">Phosphoprotein</keyword>
<dbReference type="SUPFAM" id="SSF101898">
    <property type="entry name" value="NHL repeat"/>
    <property type="match status" value="1"/>
</dbReference>
<dbReference type="Gene3D" id="3.30.40.10">
    <property type="entry name" value="Zinc/RING finger domain, C3HC4 (zinc finger)"/>
    <property type="match status" value="1"/>
</dbReference>
<dbReference type="Gene3D" id="3.30.160.60">
    <property type="entry name" value="Classic Zinc Finger"/>
    <property type="match status" value="1"/>
</dbReference>
<dbReference type="OMA" id="DECNHRI"/>
<evidence type="ECO:0000259" key="12">
    <source>
        <dbReference type="PROSITE" id="PS50119"/>
    </source>
</evidence>
<evidence type="ECO:0000259" key="11">
    <source>
        <dbReference type="PROSITE" id="PS50089"/>
    </source>
</evidence>
<dbReference type="PANTHER" id="PTHR25462:SF291">
    <property type="entry name" value="E3 UBIQUITIN-PROTEIN LIGASE TRIM45"/>
    <property type="match status" value="1"/>
</dbReference>